<sequence>MSATSSTPSSSSPALVFKVTTVESASKALDKLLRGDMSYQMVITDYEMPGMTGYDLLKTIKETSSLRNIPVVLVSSDKKFSDECLNAGAHNFIEKLVKLLDVETLVKQPSSK</sequence>
<dbReference type="Proteomes" id="UP001177140">
    <property type="component" value="Unassembled WGS sequence"/>
</dbReference>
<comment type="caution">
    <text evidence="4">The sequence shown here is derived from an EMBL/GenBank/DDBJ whole genome shotgun (WGS) entry which is preliminary data.</text>
</comment>
<dbReference type="Gene3D" id="3.40.50.2300">
    <property type="match status" value="1"/>
</dbReference>
<dbReference type="GO" id="GO:0009736">
    <property type="term" value="P:cytokinin-activated signaling pathway"/>
    <property type="evidence" value="ECO:0007669"/>
    <property type="project" value="InterPro"/>
</dbReference>
<evidence type="ECO:0000256" key="2">
    <source>
        <dbReference type="PROSITE-ProRule" id="PRU00169"/>
    </source>
</evidence>
<keyword evidence="5" id="KW-1185">Reference proteome</keyword>
<dbReference type="Pfam" id="PF00072">
    <property type="entry name" value="Response_reg"/>
    <property type="match status" value="1"/>
</dbReference>
<evidence type="ECO:0000256" key="1">
    <source>
        <dbReference type="ARBA" id="ARBA00023012"/>
    </source>
</evidence>
<keyword evidence="2" id="KW-0597">Phosphoprotein</keyword>
<gene>
    <name evidence="4" type="ORF">MKW94_029681</name>
</gene>
<dbReference type="InterPro" id="IPR001789">
    <property type="entry name" value="Sig_transdc_resp-reg_receiver"/>
</dbReference>
<dbReference type="GO" id="GO:0000160">
    <property type="term" value="P:phosphorelay signal transduction system"/>
    <property type="evidence" value="ECO:0007669"/>
    <property type="project" value="UniProtKB-KW"/>
</dbReference>
<proteinExistence type="predicted"/>
<evidence type="ECO:0000313" key="5">
    <source>
        <dbReference type="Proteomes" id="UP001177140"/>
    </source>
</evidence>
<protein>
    <recommendedName>
        <fullName evidence="3">Response regulatory domain-containing protein</fullName>
    </recommendedName>
</protein>
<name>A0AA41RW19_PAPNU</name>
<evidence type="ECO:0000313" key="4">
    <source>
        <dbReference type="EMBL" id="MCL7027532.1"/>
    </source>
</evidence>
<dbReference type="PANTHER" id="PTHR43874">
    <property type="entry name" value="TWO-COMPONENT RESPONSE REGULATOR"/>
    <property type="match status" value="1"/>
</dbReference>
<dbReference type="InterPro" id="IPR011006">
    <property type="entry name" value="CheY-like_superfamily"/>
</dbReference>
<accession>A0AA41RW19</accession>
<dbReference type="SUPFAM" id="SSF52172">
    <property type="entry name" value="CheY-like"/>
    <property type="match status" value="1"/>
</dbReference>
<reference evidence="4" key="1">
    <citation type="submission" date="2022-03" db="EMBL/GenBank/DDBJ databases">
        <title>A functionally conserved STORR gene fusion in Papaver species that diverged 16.8 million years ago.</title>
        <authorList>
            <person name="Catania T."/>
        </authorList>
    </citation>
    <scope>NUCLEOTIDE SEQUENCE</scope>
    <source>
        <strain evidence="4">S-191538</strain>
    </source>
</reference>
<dbReference type="PANTHER" id="PTHR43874:SF147">
    <property type="entry name" value="TYPE-A RESPONSE REGULATOR"/>
    <property type="match status" value="1"/>
</dbReference>
<dbReference type="SMART" id="SM00448">
    <property type="entry name" value="REC"/>
    <property type="match status" value="1"/>
</dbReference>
<dbReference type="AlphaFoldDB" id="A0AA41RW19"/>
<dbReference type="InterPro" id="IPR045279">
    <property type="entry name" value="ARR-like"/>
</dbReference>
<keyword evidence="1" id="KW-0902">Two-component regulatory system</keyword>
<dbReference type="EMBL" id="JAJJMA010069276">
    <property type="protein sequence ID" value="MCL7027532.1"/>
    <property type="molecule type" value="Genomic_DNA"/>
</dbReference>
<feature type="domain" description="Response regulatory" evidence="3">
    <location>
        <begin position="1"/>
        <end position="110"/>
    </location>
</feature>
<dbReference type="PROSITE" id="PS50110">
    <property type="entry name" value="RESPONSE_REGULATORY"/>
    <property type="match status" value="1"/>
</dbReference>
<feature type="modified residue" description="4-aspartylphosphate" evidence="2">
    <location>
        <position position="45"/>
    </location>
</feature>
<organism evidence="4 5">
    <name type="scientific">Papaver nudicaule</name>
    <name type="common">Iceland poppy</name>
    <dbReference type="NCBI Taxonomy" id="74823"/>
    <lineage>
        <taxon>Eukaryota</taxon>
        <taxon>Viridiplantae</taxon>
        <taxon>Streptophyta</taxon>
        <taxon>Embryophyta</taxon>
        <taxon>Tracheophyta</taxon>
        <taxon>Spermatophyta</taxon>
        <taxon>Magnoliopsida</taxon>
        <taxon>Ranunculales</taxon>
        <taxon>Papaveraceae</taxon>
        <taxon>Papaveroideae</taxon>
        <taxon>Papaver</taxon>
    </lineage>
</organism>
<evidence type="ECO:0000259" key="3">
    <source>
        <dbReference type="PROSITE" id="PS50110"/>
    </source>
</evidence>